<keyword evidence="4" id="KW-1185">Reference proteome</keyword>
<gene>
    <name evidence="3" type="ORF">RIL96_04595</name>
</gene>
<dbReference type="Proteomes" id="UP001251870">
    <property type="component" value="Unassembled WGS sequence"/>
</dbReference>
<evidence type="ECO:0000313" key="3">
    <source>
        <dbReference type="EMBL" id="MDR8018841.1"/>
    </source>
</evidence>
<accession>A0ABU2DQS8</accession>
<dbReference type="InterPro" id="IPR025443">
    <property type="entry name" value="DUF4307"/>
</dbReference>
<protein>
    <submittedName>
        <fullName evidence="3">DUF4307 domain-containing protein</fullName>
    </submittedName>
</protein>
<organism evidence="3 4">
    <name type="scientific">Nesterenkonia aerolata</name>
    <dbReference type="NCBI Taxonomy" id="3074079"/>
    <lineage>
        <taxon>Bacteria</taxon>
        <taxon>Bacillati</taxon>
        <taxon>Actinomycetota</taxon>
        <taxon>Actinomycetes</taxon>
        <taxon>Micrococcales</taxon>
        <taxon>Micrococcaceae</taxon>
        <taxon>Nesterenkonia</taxon>
    </lineage>
</organism>
<evidence type="ECO:0000256" key="2">
    <source>
        <dbReference type="SAM" id="Phobius"/>
    </source>
</evidence>
<proteinExistence type="predicted"/>
<evidence type="ECO:0000313" key="4">
    <source>
        <dbReference type="Proteomes" id="UP001251870"/>
    </source>
</evidence>
<dbReference type="EMBL" id="JAVKGR010000003">
    <property type="protein sequence ID" value="MDR8018841.1"/>
    <property type="molecule type" value="Genomic_DNA"/>
</dbReference>
<feature type="region of interest" description="Disordered" evidence="1">
    <location>
        <begin position="1"/>
        <end position="22"/>
    </location>
</feature>
<sequence>MTDTPTQDTLAARYGTTGSGPSPRTRRWLIIGALLAAVLVTVYFAIGNAAGQLTYKDVGYTIHSDTEMTVDYEVAKDLDVTAQCMIHALDSSYAVVGATTVTIGPEDEGSGAADRSRYYQTDLRTEYRAVTGIVDQCWEVEG</sequence>
<dbReference type="Pfam" id="PF14155">
    <property type="entry name" value="DUF4307"/>
    <property type="match status" value="1"/>
</dbReference>
<keyword evidence="2" id="KW-0812">Transmembrane</keyword>
<reference evidence="3 4" key="1">
    <citation type="submission" date="2023-09" db="EMBL/GenBank/DDBJ databases">
        <title>Description of three actinobacteria isolated from air of manufacturing shop in a pharmaceutical factory.</title>
        <authorList>
            <person name="Zhang D.-F."/>
        </authorList>
    </citation>
    <scope>NUCLEOTIDE SEQUENCE [LARGE SCALE GENOMIC DNA]</scope>
    <source>
        <strain evidence="3 4">LY-0111</strain>
    </source>
</reference>
<name>A0ABU2DQS8_9MICC</name>
<keyword evidence="2" id="KW-0472">Membrane</keyword>
<comment type="caution">
    <text evidence="3">The sequence shown here is derived from an EMBL/GenBank/DDBJ whole genome shotgun (WGS) entry which is preliminary data.</text>
</comment>
<keyword evidence="2" id="KW-1133">Transmembrane helix</keyword>
<feature type="transmembrane region" description="Helical" evidence="2">
    <location>
        <begin position="28"/>
        <end position="46"/>
    </location>
</feature>
<evidence type="ECO:0000256" key="1">
    <source>
        <dbReference type="SAM" id="MobiDB-lite"/>
    </source>
</evidence>
<dbReference type="RefSeq" id="WP_310547830.1">
    <property type="nucleotide sequence ID" value="NZ_JAVKGR010000003.1"/>
</dbReference>